<accession>A0A542ERI7</accession>
<comment type="caution">
    <text evidence="2">The sequence shown here is derived from an EMBL/GenBank/DDBJ whole genome shotgun (WGS) entry which is preliminary data.</text>
</comment>
<sequence>MATELVSQGKSLLVEAKERRQATELFAALAGHPERLAVESEERSVGLPPELARILATVVEVMARGGSVTIGSLPEELTTTVAAEQLGVSRPTLMKMIQTGEIPSHRKGTHHRLKLTDVLAFKRARIERQRKAFDELRALEEELDEN</sequence>
<gene>
    <name evidence="2" type="ORF">FB475_2065</name>
</gene>
<organism evidence="2 3">
    <name type="scientific">Kribbella jejuensis</name>
    <dbReference type="NCBI Taxonomy" id="236068"/>
    <lineage>
        <taxon>Bacteria</taxon>
        <taxon>Bacillati</taxon>
        <taxon>Actinomycetota</taxon>
        <taxon>Actinomycetes</taxon>
        <taxon>Propionibacteriales</taxon>
        <taxon>Kribbellaceae</taxon>
        <taxon>Kribbella</taxon>
    </lineage>
</organism>
<dbReference type="AlphaFoldDB" id="A0A542ERI7"/>
<reference evidence="2 3" key="1">
    <citation type="submission" date="2019-06" db="EMBL/GenBank/DDBJ databases">
        <title>Sequencing the genomes of 1000 actinobacteria strains.</title>
        <authorList>
            <person name="Klenk H.-P."/>
        </authorList>
    </citation>
    <scope>NUCLEOTIDE SEQUENCE [LARGE SCALE GENOMIC DNA]</scope>
    <source>
        <strain evidence="2 3">DSM 17305</strain>
    </source>
</reference>
<protein>
    <submittedName>
        <fullName evidence="2">Excisionase family DNA binding protein</fullName>
    </submittedName>
</protein>
<dbReference type="OrthoDB" id="26212at2"/>
<evidence type="ECO:0000259" key="1">
    <source>
        <dbReference type="Pfam" id="PF12728"/>
    </source>
</evidence>
<dbReference type="InterPro" id="IPR009061">
    <property type="entry name" value="DNA-bd_dom_put_sf"/>
</dbReference>
<dbReference type="Gene3D" id="1.10.1660.10">
    <property type="match status" value="1"/>
</dbReference>
<dbReference type="EMBL" id="VFMM01000001">
    <property type="protein sequence ID" value="TQJ17935.1"/>
    <property type="molecule type" value="Genomic_DNA"/>
</dbReference>
<keyword evidence="3" id="KW-1185">Reference proteome</keyword>
<dbReference type="Pfam" id="PF12728">
    <property type="entry name" value="HTH_17"/>
    <property type="match status" value="1"/>
</dbReference>
<dbReference type="InterPro" id="IPR010093">
    <property type="entry name" value="SinI_DNA-bd"/>
</dbReference>
<dbReference type="InterPro" id="IPR041657">
    <property type="entry name" value="HTH_17"/>
</dbReference>
<evidence type="ECO:0000313" key="2">
    <source>
        <dbReference type="EMBL" id="TQJ17935.1"/>
    </source>
</evidence>
<dbReference type="Proteomes" id="UP000316298">
    <property type="component" value="Unassembled WGS sequence"/>
</dbReference>
<dbReference type="SUPFAM" id="SSF46955">
    <property type="entry name" value="Putative DNA-binding domain"/>
    <property type="match status" value="1"/>
</dbReference>
<dbReference type="NCBIfam" id="TIGR01764">
    <property type="entry name" value="excise"/>
    <property type="match status" value="1"/>
</dbReference>
<proteinExistence type="predicted"/>
<dbReference type="GO" id="GO:0003677">
    <property type="term" value="F:DNA binding"/>
    <property type="evidence" value="ECO:0007669"/>
    <property type="project" value="InterPro"/>
</dbReference>
<dbReference type="RefSeq" id="WP_141854755.1">
    <property type="nucleotide sequence ID" value="NZ_BAAAKA010000017.1"/>
</dbReference>
<name>A0A542ERI7_9ACTN</name>
<evidence type="ECO:0000313" key="3">
    <source>
        <dbReference type="Proteomes" id="UP000316298"/>
    </source>
</evidence>
<feature type="domain" description="Helix-turn-helix" evidence="1">
    <location>
        <begin position="77"/>
        <end position="125"/>
    </location>
</feature>